<dbReference type="InterPro" id="IPR036397">
    <property type="entry name" value="RNaseH_sf"/>
</dbReference>
<proteinExistence type="predicted"/>
<dbReference type="EMBL" id="KI300244">
    <property type="protein sequence ID" value="ERZ96660.1"/>
    <property type="molecule type" value="Genomic_DNA"/>
</dbReference>
<name>U9SZU7_RHIID</name>
<sequence length="85" mass="9989">MSSHNIPVLDWVTQSPDLNLIENLWNHLDHQVRKRKPLPKSKQELINVVQEKWRKISLETLHHLILSLPMRIKAVIKAKGGHTKY</sequence>
<evidence type="ECO:0008006" key="2">
    <source>
        <dbReference type="Google" id="ProtNLM"/>
    </source>
</evidence>
<protein>
    <recommendedName>
        <fullName evidence="2">Tc1-like transposase DDE domain-containing protein</fullName>
    </recommendedName>
</protein>
<dbReference type="GO" id="GO:0003676">
    <property type="term" value="F:nucleic acid binding"/>
    <property type="evidence" value="ECO:0007669"/>
    <property type="project" value="InterPro"/>
</dbReference>
<organism evidence="1">
    <name type="scientific">Rhizophagus irregularis (strain DAOM 181602 / DAOM 197198 / MUCL 43194)</name>
    <name type="common">Arbuscular mycorrhizal fungus</name>
    <name type="synonym">Glomus intraradices</name>
    <dbReference type="NCBI Taxonomy" id="747089"/>
    <lineage>
        <taxon>Eukaryota</taxon>
        <taxon>Fungi</taxon>
        <taxon>Fungi incertae sedis</taxon>
        <taxon>Mucoromycota</taxon>
        <taxon>Glomeromycotina</taxon>
        <taxon>Glomeromycetes</taxon>
        <taxon>Glomerales</taxon>
        <taxon>Glomeraceae</taxon>
        <taxon>Rhizophagus</taxon>
    </lineage>
</organism>
<dbReference type="HOGENOM" id="CLU_033666_12_6_1"/>
<reference evidence="1" key="1">
    <citation type="submission" date="2013-07" db="EMBL/GenBank/DDBJ databases">
        <title>The genome of an arbuscular mycorrhizal fungus provides insights into the evolution of the oldest plant symbiosis.</title>
        <authorList>
            <consortium name="DOE Joint Genome Institute"/>
            <person name="Tisserant E."/>
            <person name="Malbreil M."/>
            <person name="Kuo A."/>
            <person name="Kohler A."/>
            <person name="Symeonidi A."/>
            <person name="Balestrini R."/>
            <person name="Charron P."/>
            <person name="Duensing N."/>
            <person name="Frei-dit-Frey N."/>
            <person name="Gianinazzi-Pearson V."/>
            <person name="Gilbert B."/>
            <person name="Handa Y."/>
            <person name="Hijri M."/>
            <person name="Kaul R."/>
            <person name="Kawaguchi M."/>
            <person name="Krajinski F."/>
            <person name="Lammers P."/>
            <person name="Lapierre D."/>
            <person name="Masclaux F.G."/>
            <person name="Murat C."/>
            <person name="Morin E."/>
            <person name="Ndikumana S."/>
            <person name="Pagni M."/>
            <person name="Petitpierre D."/>
            <person name="Requena N."/>
            <person name="Rosikiewicz P."/>
            <person name="Riley R."/>
            <person name="Saito K."/>
            <person name="San Clemente H."/>
            <person name="Shapiro H."/>
            <person name="van Tuinen D."/>
            <person name="Becard G."/>
            <person name="Bonfante P."/>
            <person name="Paszkowski U."/>
            <person name="Shachar-Hill Y."/>
            <person name="Young J.P."/>
            <person name="Sanders I.R."/>
            <person name="Henrissat B."/>
            <person name="Rensing S.A."/>
            <person name="Grigoriev I.V."/>
            <person name="Corradi N."/>
            <person name="Roux C."/>
            <person name="Martin F."/>
        </authorList>
    </citation>
    <scope>NUCLEOTIDE SEQUENCE</scope>
    <source>
        <strain evidence="1">DAOM 197198</strain>
    </source>
</reference>
<dbReference type="AlphaFoldDB" id="U9SZU7"/>
<dbReference type="eggNOG" id="ENOG502SBYV">
    <property type="taxonomic scope" value="Eukaryota"/>
</dbReference>
<evidence type="ECO:0000313" key="1">
    <source>
        <dbReference type="EMBL" id="ERZ96660.1"/>
    </source>
</evidence>
<gene>
    <name evidence="1" type="ORF">GLOINDRAFT_71560</name>
</gene>
<dbReference type="Gene3D" id="3.30.420.10">
    <property type="entry name" value="Ribonuclease H-like superfamily/Ribonuclease H"/>
    <property type="match status" value="1"/>
</dbReference>
<accession>U9SZU7</accession>